<reference evidence="8" key="2">
    <citation type="submission" date="2025-08" db="UniProtKB">
        <authorList>
            <consortium name="RefSeq"/>
        </authorList>
    </citation>
    <scope>IDENTIFICATION</scope>
    <source>
        <tissue evidence="8">Leaf</tissue>
    </source>
</reference>
<evidence type="ECO:0000256" key="5">
    <source>
        <dbReference type="SAM" id="MobiDB-lite"/>
    </source>
</evidence>
<accession>A0A1S3X3B0</accession>
<evidence type="ECO:0000256" key="1">
    <source>
        <dbReference type="ARBA" id="ARBA00022741"/>
    </source>
</evidence>
<dbReference type="Proteomes" id="UP000790787">
    <property type="component" value="Chromosome 11"/>
</dbReference>
<dbReference type="GO" id="GO:0016787">
    <property type="term" value="F:hydrolase activity"/>
    <property type="evidence" value="ECO:0007669"/>
    <property type="project" value="UniProtKB-KW"/>
</dbReference>
<dbReference type="GO" id="GO:0000932">
    <property type="term" value="C:P-body"/>
    <property type="evidence" value="ECO:0000318"/>
    <property type="project" value="GO_Central"/>
</dbReference>
<keyword evidence="1" id="KW-0547">Nucleotide-binding</keyword>
<keyword evidence="4" id="KW-0067">ATP-binding</keyword>
<dbReference type="PaxDb" id="4097-A0A1S3X3B0"/>
<keyword evidence="7" id="KW-1185">Reference proteome</keyword>
<dbReference type="GeneID" id="107760729"/>
<keyword evidence="2" id="KW-0378">Hydrolase</keyword>
<evidence type="ECO:0000259" key="6">
    <source>
        <dbReference type="Pfam" id="PF00270"/>
    </source>
</evidence>
<dbReference type="GO" id="GO:0003729">
    <property type="term" value="F:mRNA binding"/>
    <property type="evidence" value="ECO:0000318"/>
    <property type="project" value="GO_Central"/>
</dbReference>
<dbReference type="PANTHER" id="PTHR47960">
    <property type="entry name" value="DEAD-BOX ATP-DEPENDENT RNA HELICASE 50"/>
    <property type="match status" value="1"/>
</dbReference>
<evidence type="ECO:0000256" key="4">
    <source>
        <dbReference type="ARBA" id="ARBA00022840"/>
    </source>
</evidence>
<dbReference type="RefSeq" id="XP_016434311.1">
    <property type="nucleotide sequence ID" value="XM_016578825.1"/>
</dbReference>
<protein>
    <submittedName>
        <fullName evidence="8">Uncharacterized protein LOC107760729</fullName>
    </submittedName>
</protein>
<dbReference type="RefSeq" id="XP_016434311.1">
    <property type="nucleotide sequence ID" value="XM_016578825.2"/>
</dbReference>
<dbReference type="OrthoDB" id="1902637at2759"/>
<dbReference type="STRING" id="4097.A0A1S3X3B0"/>
<organism evidence="7 8">
    <name type="scientific">Nicotiana tabacum</name>
    <name type="common">Common tobacco</name>
    <dbReference type="NCBI Taxonomy" id="4097"/>
    <lineage>
        <taxon>Eukaryota</taxon>
        <taxon>Viridiplantae</taxon>
        <taxon>Streptophyta</taxon>
        <taxon>Embryophyta</taxon>
        <taxon>Tracheophyta</taxon>
        <taxon>Spermatophyta</taxon>
        <taxon>Magnoliopsida</taxon>
        <taxon>eudicotyledons</taxon>
        <taxon>Gunneridae</taxon>
        <taxon>Pentapetalae</taxon>
        <taxon>asterids</taxon>
        <taxon>lamiids</taxon>
        <taxon>Solanales</taxon>
        <taxon>Solanaceae</taxon>
        <taxon>Nicotianoideae</taxon>
        <taxon>Nicotianeae</taxon>
        <taxon>Nicotiana</taxon>
    </lineage>
</organism>
<keyword evidence="3" id="KW-0347">Helicase</keyword>
<dbReference type="GO" id="GO:0004386">
    <property type="term" value="F:helicase activity"/>
    <property type="evidence" value="ECO:0007669"/>
    <property type="project" value="UniProtKB-KW"/>
</dbReference>
<evidence type="ECO:0000256" key="2">
    <source>
        <dbReference type="ARBA" id="ARBA00022801"/>
    </source>
</evidence>
<dbReference type="GO" id="GO:0010494">
    <property type="term" value="C:cytoplasmic stress granule"/>
    <property type="evidence" value="ECO:0000318"/>
    <property type="project" value="GO_Central"/>
</dbReference>
<feature type="domain" description="DEAD/DEAH-box helicase" evidence="6">
    <location>
        <begin position="225"/>
        <end position="335"/>
    </location>
</feature>
<dbReference type="GO" id="GO:0033962">
    <property type="term" value="P:P-body assembly"/>
    <property type="evidence" value="ECO:0000318"/>
    <property type="project" value="GO_Central"/>
</dbReference>
<dbReference type="Pfam" id="PF00270">
    <property type="entry name" value="DEAD"/>
    <property type="match status" value="1"/>
</dbReference>
<evidence type="ECO:0000256" key="3">
    <source>
        <dbReference type="ARBA" id="ARBA00022806"/>
    </source>
</evidence>
<dbReference type="InterPro" id="IPR027417">
    <property type="entry name" value="P-loop_NTPase"/>
</dbReference>
<dbReference type="SMR" id="A0A1S3X3B0"/>
<dbReference type="OMA" id="SICRIPL"/>
<dbReference type="InterPro" id="IPR011545">
    <property type="entry name" value="DEAD/DEAH_box_helicase_dom"/>
</dbReference>
<dbReference type="Gene3D" id="3.40.50.300">
    <property type="entry name" value="P-loop containing nucleotide triphosphate hydrolases"/>
    <property type="match status" value="1"/>
</dbReference>
<evidence type="ECO:0000313" key="7">
    <source>
        <dbReference type="Proteomes" id="UP000790787"/>
    </source>
</evidence>
<feature type="region of interest" description="Disordered" evidence="5">
    <location>
        <begin position="1"/>
        <end position="28"/>
    </location>
</feature>
<gene>
    <name evidence="8" type="primary">LOC107760729</name>
</gene>
<dbReference type="KEGG" id="nta:107760729"/>
<evidence type="ECO:0000313" key="8">
    <source>
        <dbReference type="RefSeq" id="XP_016434311.1"/>
    </source>
</evidence>
<dbReference type="GO" id="GO:0034063">
    <property type="term" value="P:stress granule assembly"/>
    <property type="evidence" value="ECO:0000318"/>
    <property type="project" value="GO_Central"/>
</dbReference>
<dbReference type="GO" id="GO:0017148">
    <property type="term" value="P:negative regulation of translation"/>
    <property type="evidence" value="ECO:0000318"/>
    <property type="project" value="GO_Central"/>
</dbReference>
<dbReference type="SUPFAM" id="SSF52540">
    <property type="entry name" value="P-loop containing nucleoside triphosphate hydrolases"/>
    <property type="match status" value="1"/>
</dbReference>
<proteinExistence type="predicted"/>
<dbReference type="GO" id="GO:0005524">
    <property type="term" value="F:ATP binding"/>
    <property type="evidence" value="ECO:0007669"/>
    <property type="project" value="UniProtKB-KW"/>
</dbReference>
<name>A0A1S3X3B0_TOBAC</name>
<sequence length="397" mass="43576">MGKSDDSIQRRKNKKSRKKQDDNKLSARISGIIAAKKRRLSGKRRMCEGMCYSLPTPEDPFNERHGKPDFVKKKKKQINSKKDKNRVNKTRVALKTGATDRNNANVTAENKISQNAGKLEEELRTAAAGGRNAFDNHMDAPTKFLILCLKNIQDGLQQDGTFNDGEDKPFFVHTWGIEFWKYFTHGKDIIGTNQAHATVEQIAWVAATAADAISSKEKEGISISSPFLLFLVPSQEKAAKVRKICKPLKALGIHTVSLHPGASIDHQIQGLKNCEPEFLISTPERLQQLLSCGAIDTSDVSFLVIDGPLNEAGYVDAVEAIAKSISGKPQILAFSDCSDSSSNFLIKKSFGESICRIPHDDPINGQSMALDSCASKLSKANGACSQTVDTPFFLPKI</sequence>
<reference evidence="7" key="1">
    <citation type="journal article" date="2014" name="Nat. Commun.">
        <title>The tobacco genome sequence and its comparison with those of tomato and potato.</title>
        <authorList>
            <person name="Sierro N."/>
            <person name="Battey J.N."/>
            <person name="Ouadi S."/>
            <person name="Bakaher N."/>
            <person name="Bovet L."/>
            <person name="Willig A."/>
            <person name="Goepfert S."/>
            <person name="Peitsch M.C."/>
            <person name="Ivanov N.V."/>
        </authorList>
    </citation>
    <scope>NUCLEOTIDE SEQUENCE [LARGE SCALE GENOMIC DNA]</scope>
</reference>
<dbReference type="AlphaFoldDB" id="A0A1S3X3B0"/>